<dbReference type="HOGENOM" id="CLU_115019_3_0_11"/>
<dbReference type="EMBL" id="CANL01000087">
    <property type="protein sequence ID" value="CCM65936.1"/>
    <property type="molecule type" value="Genomic_DNA"/>
</dbReference>
<evidence type="ECO:0000313" key="3">
    <source>
        <dbReference type="Proteomes" id="UP000018291"/>
    </source>
</evidence>
<feature type="domain" description="EthD" evidence="1">
    <location>
        <begin position="22"/>
        <end position="108"/>
    </location>
</feature>
<evidence type="ECO:0000313" key="2">
    <source>
        <dbReference type="EMBL" id="CCM65936.1"/>
    </source>
</evidence>
<dbReference type="SUPFAM" id="SSF54909">
    <property type="entry name" value="Dimeric alpha+beta barrel"/>
    <property type="match status" value="1"/>
</dbReference>
<dbReference type="Proteomes" id="UP000018291">
    <property type="component" value="Unassembled WGS sequence"/>
</dbReference>
<dbReference type="Gene3D" id="3.30.70.100">
    <property type="match status" value="1"/>
</dbReference>
<comment type="caution">
    <text evidence="2">The sequence shown here is derived from an EMBL/GenBank/DDBJ whole genome shotgun (WGS) entry which is preliminary data.</text>
</comment>
<organism evidence="2 3">
    <name type="scientific">Candidatus Neomicrothrix parvicella RN1</name>
    <dbReference type="NCBI Taxonomy" id="1229780"/>
    <lineage>
        <taxon>Bacteria</taxon>
        <taxon>Bacillati</taxon>
        <taxon>Actinomycetota</taxon>
        <taxon>Acidimicrobiia</taxon>
        <taxon>Acidimicrobiales</taxon>
        <taxon>Microthrixaceae</taxon>
        <taxon>Candidatus Neomicrothrix</taxon>
    </lineage>
</organism>
<dbReference type="AlphaFoldDB" id="R4Z763"/>
<name>R4Z763_9ACTN</name>
<gene>
    <name evidence="2" type="ORF">BN381_90007</name>
</gene>
<reference evidence="2 3" key="1">
    <citation type="journal article" date="2013" name="ISME J.">
        <title>Metabolic model for the filamentous 'Candidatus Microthrix parvicella' based on genomic and metagenomic analyses.</title>
        <authorList>
            <person name="Jon McIlroy S."/>
            <person name="Kristiansen R."/>
            <person name="Albertsen M."/>
            <person name="Michael Karst S."/>
            <person name="Rossetti S."/>
            <person name="Lund Nielsen J."/>
            <person name="Tandoi V."/>
            <person name="James Seviour R."/>
            <person name="Nielsen P.H."/>
        </authorList>
    </citation>
    <scope>NUCLEOTIDE SEQUENCE [LARGE SCALE GENOMIC DNA]</scope>
    <source>
        <strain evidence="2 3">RN1</strain>
    </source>
</reference>
<sequence length="139" mass="14952">MAHGSGKLGPMVRLFAFLTRRSELSHEEFLDHWLNVHGPLIAGTPELARHIRRYEQHPRAEAGPMSGSEHCDGVTVQHFDSADDLWAFTAEPAYAELIAPDEAALLDLQRLVWVITGEPTVVIGDGTSTGGVGGDVAGA</sequence>
<protein>
    <recommendedName>
        <fullName evidence="1">EthD domain-containing protein</fullName>
    </recommendedName>
</protein>
<dbReference type="GO" id="GO:0016491">
    <property type="term" value="F:oxidoreductase activity"/>
    <property type="evidence" value="ECO:0007669"/>
    <property type="project" value="InterPro"/>
</dbReference>
<dbReference type="Pfam" id="PF07110">
    <property type="entry name" value="EthD"/>
    <property type="match status" value="1"/>
</dbReference>
<accession>R4Z763</accession>
<dbReference type="InterPro" id="IPR009799">
    <property type="entry name" value="EthD_dom"/>
</dbReference>
<evidence type="ECO:0000259" key="1">
    <source>
        <dbReference type="Pfam" id="PF07110"/>
    </source>
</evidence>
<dbReference type="STRING" id="1229780.BN381_90007"/>
<dbReference type="eggNOG" id="ENOG5033EPF">
    <property type="taxonomic scope" value="Bacteria"/>
</dbReference>
<keyword evidence="3" id="KW-1185">Reference proteome</keyword>
<dbReference type="InterPro" id="IPR011008">
    <property type="entry name" value="Dimeric_a/b-barrel"/>
</dbReference>
<proteinExistence type="predicted"/>